<dbReference type="Pfam" id="PF08245">
    <property type="entry name" value="Mur_ligase_M"/>
    <property type="match status" value="1"/>
</dbReference>
<accession>A0ABT6N8I5</accession>
<dbReference type="GO" id="GO:0008764">
    <property type="term" value="F:UDP-N-acetylmuramoylalanine-D-glutamate ligase activity"/>
    <property type="evidence" value="ECO:0007669"/>
    <property type="project" value="UniProtKB-EC"/>
</dbReference>
<evidence type="ECO:0000313" key="22">
    <source>
        <dbReference type="Proteomes" id="UP001158045"/>
    </source>
</evidence>
<keyword evidence="22" id="KW-1185">Reference proteome</keyword>
<keyword evidence="9 17" id="KW-0547">Nucleotide-binding</keyword>
<keyword evidence="10 17" id="KW-0067">ATP-binding</keyword>
<name>A0ABT6N8I5_9FIRM</name>
<dbReference type="Gene3D" id="3.90.190.20">
    <property type="entry name" value="Mur ligase, C-terminal domain"/>
    <property type="match status" value="1"/>
</dbReference>
<protein>
    <recommendedName>
        <fullName evidence="6 17">UDP-N-acetylmuramoylalanine--D-glutamate ligase</fullName>
        <ecNumber evidence="5 17">6.3.2.9</ecNumber>
    </recommendedName>
    <alternativeName>
        <fullName evidence="15 17">D-glutamic acid-adding enzyme</fullName>
    </alternativeName>
    <alternativeName>
        <fullName evidence="14 17">UDP-N-acetylmuramoyl-L-alanyl-D-glutamate synthetase</fullName>
    </alternativeName>
</protein>
<evidence type="ECO:0000256" key="14">
    <source>
        <dbReference type="ARBA" id="ARBA00030398"/>
    </source>
</evidence>
<evidence type="ECO:0000256" key="9">
    <source>
        <dbReference type="ARBA" id="ARBA00022741"/>
    </source>
</evidence>
<dbReference type="Gene3D" id="3.40.50.720">
    <property type="entry name" value="NAD(P)-binding Rossmann-like Domain"/>
    <property type="match status" value="1"/>
</dbReference>
<comment type="function">
    <text evidence="1 17 18">Cell wall formation. Catalyzes the addition of glutamate to the nucleotide precursor UDP-N-acetylmuramoyl-L-alanine (UMA).</text>
</comment>
<dbReference type="SUPFAM" id="SSF53244">
    <property type="entry name" value="MurD-like peptide ligases, peptide-binding domain"/>
    <property type="match status" value="1"/>
</dbReference>
<evidence type="ECO:0000256" key="17">
    <source>
        <dbReference type="HAMAP-Rule" id="MF_00639"/>
    </source>
</evidence>
<keyword evidence="13 17" id="KW-0961">Cell wall biogenesis/degradation</keyword>
<keyword evidence="17 18" id="KW-0132">Cell division</keyword>
<evidence type="ECO:0000256" key="5">
    <source>
        <dbReference type="ARBA" id="ARBA00012212"/>
    </source>
</evidence>
<dbReference type="SUPFAM" id="SSF53623">
    <property type="entry name" value="MurD-like peptide ligases, catalytic domain"/>
    <property type="match status" value="1"/>
</dbReference>
<organism evidence="21 22">
    <name type="scientific">Fusibacter bizertensis</name>
    <dbReference type="NCBI Taxonomy" id="1488331"/>
    <lineage>
        <taxon>Bacteria</taxon>
        <taxon>Bacillati</taxon>
        <taxon>Bacillota</taxon>
        <taxon>Clostridia</taxon>
        <taxon>Eubacteriales</taxon>
        <taxon>Eubacteriales Family XII. Incertae Sedis</taxon>
        <taxon>Fusibacter</taxon>
    </lineage>
</organism>
<evidence type="ECO:0000313" key="21">
    <source>
        <dbReference type="EMBL" id="MDH8676719.1"/>
    </source>
</evidence>
<dbReference type="EMBL" id="JARYZI010000001">
    <property type="protein sequence ID" value="MDH8676719.1"/>
    <property type="molecule type" value="Genomic_DNA"/>
</dbReference>
<keyword evidence="12 17" id="KW-0573">Peptidoglycan synthesis</keyword>
<evidence type="ECO:0000256" key="7">
    <source>
        <dbReference type="ARBA" id="ARBA00022490"/>
    </source>
</evidence>
<evidence type="ECO:0000256" key="10">
    <source>
        <dbReference type="ARBA" id="ARBA00022840"/>
    </source>
</evidence>
<dbReference type="SUPFAM" id="SSF51984">
    <property type="entry name" value="MurCD N-terminal domain"/>
    <property type="match status" value="1"/>
</dbReference>
<feature type="domain" description="Mur ligase C-terminal" evidence="19">
    <location>
        <begin position="312"/>
        <end position="426"/>
    </location>
</feature>
<dbReference type="InterPro" id="IPR004101">
    <property type="entry name" value="Mur_ligase_C"/>
</dbReference>
<evidence type="ECO:0000256" key="18">
    <source>
        <dbReference type="RuleBase" id="RU003664"/>
    </source>
</evidence>
<comment type="subcellular location">
    <subcellularLocation>
        <location evidence="2 17 18">Cytoplasm</location>
    </subcellularLocation>
</comment>
<dbReference type="PANTHER" id="PTHR43692">
    <property type="entry name" value="UDP-N-ACETYLMURAMOYLALANINE--D-GLUTAMATE LIGASE"/>
    <property type="match status" value="1"/>
</dbReference>
<keyword evidence="17 18" id="KW-0131">Cell cycle</keyword>
<dbReference type="InterPro" id="IPR036615">
    <property type="entry name" value="Mur_ligase_C_dom_sf"/>
</dbReference>
<evidence type="ECO:0000256" key="1">
    <source>
        <dbReference type="ARBA" id="ARBA00002734"/>
    </source>
</evidence>
<dbReference type="HAMAP" id="MF_00639">
    <property type="entry name" value="MurD"/>
    <property type="match status" value="1"/>
</dbReference>
<dbReference type="RefSeq" id="WP_281092516.1">
    <property type="nucleotide sequence ID" value="NZ_JARYZI010000001.1"/>
</dbReference>
<dbReference type="PANTHER" id="PTHR43692:SF1">
    <property type="entry name" value="UDP-N-ACETYLMURAMOYLALANINE--D-GLUTAMATE LIGASE"/>
    <property type="match status" value="1"/>
</dbReference>
<dbReference type="InterPro" id="IPR005762">
    <property type="entry name" value="MurD"/>
</dbReference>
<comment type="caution">
    <text evidence="21">The sequence shown here is derived from an EMBL/GenBank/DDBJ whole genome shotgun (WGS) entry which is preliminary data.</text>
</comment>
<dbReference type="Pfam" id="PF02875">
    <property type="entry name" value="Mur_ligase_C"/>
    <property type="match status" value="1"/>
</dbReference>
<evidence type="ECO:0000259" key="20">
    <source>
        <dbReference type="Pfam" id="PF08245"/>
    </source>
</evidence>
<feature type="binding site" evidence="17">
    <location>
        <begin position="114"/>
        <end position="120"/>
    </location>
    <ligand>
        <name>ATP</name>
        <dbReference type="ChEBI" id="CHEBI:30616"/>
    </ligand>
</feature>
<dbReference type="InterPro" id="IPR036565">
    <property type="entry name" value="Mur-like_cat_sf"/>
</dbReference>
<proteinExistence type="inferred from homology"/>
<keyword evidence="7 17" id="KW-0963">Cytoplasm</keyword>
<keyword evidence="11 17" id="KW-0133">Cell shape</keyword>
<evidence type="ECO:0000256" key="11">
    <source>
        <dbReference type="ARBA" id="ARBA00022960"/>
    </source>
</evidence>
<dbReference type="NCBIfam" id="TIGR01087">
    <property type="entry name" value="murD"/>
    <property type="match status" value="1"/>
</dbReference>
<feature type="domain" description="Mur ligase central" evidence="20">
    <location>
        <begin position="112"/>
        <end position="289"/>
    </location>
</feature>
<evidence type="ECO:0000256" key="4">
    <source>
        <dbReference type="ARBA" id="ARBA00010416"/>
    </source>
</evidence>
<evidence type="ECO:0000256" key="2">
    <source>
        <dbReference type="ARBA" id="ARBA00004496"/>
    </source>
</evidence>
<evidence type="ECO:0000256" key="6">
    <source>
        <dbReference type="ARBA" id="ARBA00015655"/>
    </source>
</evidence>
<comment type="similarity">
    <text evidence="4 17">Belongs to the MurCDEF family.</text>
</comment>
<dbReference type="InterPro" id="IPR013221">
    <property type="entry name" value="Mur_ligase_cen"/>
</dbReference>
<evidence type="ECO:0000256" key="15">
    <source>
        <dbReference type="ARBA" id="ARBA00032324"/>
    </source>
</evidence>
<evidence type="ECO:0000259" key="19">
    <source>
        <dbReference type="Pfam" id="PF02875"/>
    </source>
</evidence>
<comment type="pathway">
    <text evidence="3 17 18">Cell wall biogenesis; peptidoglycan biosynthesis.</text>
</comment>
<evidence type="ECO:0000256" key="3">
    <source>
        <dbReference type="ARBA" id="ARBA00004752"/>
    </source>
</evidence>
<evidence type="ECO:0000256" key="12">
    <source>
        <dbReference type="ARBA" id="ARBA00022984"/>
    </source>
</evidence>
<evidence type="ECO:0000256" key="13">
    <source>
        <dbReference type="ARBA" id="ARBA00023316"/>
    </source>
</evidence>
<dbReference type="Gene3D" id="3.40.1190.10">
    <property type="entry name" value="Mur-like, catalytic domain"/>
    <property type="match status" value="1"/>
</dbReference>
<keyword evidence="8 17" id="KW-0436">Ligase</keyword>
<dbReference type="Proteomes" id="UP001158045">
    <property type="component" value="Unassembled WGS sequence"/>
</dbReference>
<dbReference type="EC" id="6.3.2.9" evidence="5 17"/>
<dbReference type="Pfam" id="PF21799">
    <property type="entry name" value="MurD-like_N"/>
    <property type="match status" value="1"/>
</dbReference>
<evidence type="ECO:0000256" key="8">
    <source>
        <dbReference type="ARBA" id="ARBA00022598"/>
    </source>
</evidence>
<gene>
    <name evidence="17 21" type="primary">murD</name>
    <name evidence="21" type="ORF">QE109_01100</name>
</gene>
<reference evidence="21 22" key="1">
    <citation type="submission" date="2023-04" db="EMBL/GenBank/DDBJ databases">
        <title>Fusibacter bizertensis strain WBS, isolated from littoral bottom sediments of the Arctic seas - biochemical and genomic analysis.</title>
        <authorList>
            <person name="Brioukhanov A.L."/>
        </authorList>
    </citation>
    <scope>NUCLEOTIDE SEQUENCE [LARGE SCALE GENOMIC DNA]</scope>
    <source>
        <strain evidence="21 22">WBS</strain>
    </source>
</reference>
<sequence length="451" mass="49252">MNFKGVEVLVVGLAKSGVSAIIALNDVGANATITDIKSVEELSELYSEVKPYIKAAILGSHPTDLERFEYAVMSPGVPLDLPFVTQMKAAGVKIIGEIELAYQLSKGSFIGITGTNGKTTTTALTGEIFDLSSRKHFVVGNIGLPAVSKALESDGETTMVTEVSSFQLETIVDFRAKIAAILNLKPDHLNRHKTMDGYIEAKMRIFENQTTQDHLILNYDDVLTRALSVHSKGKVHYFSREITEGQSAFIQEGLIKLNCNEQIETVCPIDEMLIFGRHNEENALAAALICRLAGIPVDVIAQGLISFKGVAHRIEFTAEINGVKYYNDSKGTNPDSTICAVDAMTSPTFLIAGGYDKESDFAPIFDVFNGKIKKLILMGATKDKFAFAARAKGYDQIVFVENMEEAVAFAYENAVSGDAVLLSPACASWGMYANFEKRGEHFKKCVHNYEV</sequence>
<evidence type="ECO:0000256" key="16">
    <source>
        <dbReference type="ARBA" id="ARBA00047632"/>
    </source>
</evidence>
<comment type="catalytic activity">
    <reaction evidence="16 17 18">
        <text>UDP-N-acetyl-alpha-D-muramoyl-L-alanine + D-glutamate + ATP = UDP-N-acetyl-alpha-D-muramoyl-L-alanyl-D-glutamate + ADP + phosphate + H(+)</text>
        <dbReference type="Rhea" id="RHEA:16429"/>
        <dbReference type="ChEBI" id="CHEBI:15378"/>
        <dbReference type="ChEBI" id="CHEBI:29986"/>
        <dbReference type="ChEBI" id="CHEBI:30616"/>
        <dbReference type="ChEBI" id="CHEBI:43474"/>
        <dbReference type="ChEBI" id="CHEBI:83898"/>
        <dbReference type="ChEBI" id="CHEBI:83900"/>
        <dbReference type="ChEBI" id="CHEBI:456216"/>
        <dbReference type="EC" id="6.3.2.9"/>
    </reaction>
</comment>